<gene>
    <name evidence="1" type="ORF">BRO54_1174</name>
</gene>
<reference evidence="1 2" key="1">
    <citation type="submission" date="2016-11" db="EMBL/GenBank/DDBJ databases">
        <authorList>
            <person name="Kadnikov V."/>
            <person name="Nazina T."/>
        </authorList>
    </citation>
    <scope>NUCLEOTIDE SEQUENCE [LARGE SCALE GENOMIC DNA]</scope>
    <source>
        <strain evidence="1 2">1017</strain>
    </source>
</reference>
<accession>A0A1Q5T4L6</accession>
<evidence type="ECO:0000313" key="1">
    <source>
        <dbReference type="EMBL" id="OKO95166.1"/>
    </source>
</evidence>
<evidence type="ECO:0000313" key="2">
    <source>
        <dbReference type="Proteomes" id="UP000186030"/>
    </source>
</evidence>
<dbReference type="EMBL" id="MQMG01000010">
    <property type="protein sequence ID" value="OKO95166.1"/>
    <property type="molecule type" value="Genomic_DNA"/>
</dbReference>
<name>A0A1Q5T4L6_9BACL</name>
<dbReference type="AlphaFoldDB" id="A0A1Q5T4L6"/>
<protein>
    <submittedName>
        <fullName evidence="1">Uncharacterized protein</fullName>
    </submittedName>
</protein>
<comment type="caution">
    <text evidence="1">The sequence shown here is derived from an EMBL/GenBank/DDBJ whole genome shotgun (WGS) entry which is preliminary data.</text>
</comment>
<proteinExistence type="predicted"/>
<organism evidence="1 2">
    <name type="scientific">Geobacillus proteiniphilus</name>
    <dbReference type="NCBI Taxonomy" id="860353"/>
    <lineage>
        <taxon>Bacteria</taxon>
        <taxon>Bacillati</taxon>
        <taxon>Bacillota</taxon>
        <taxon>Bacilli</taxon>
        <taxon>Bacillales</taxon>
        <taxon>Anoxybacillaceae</taxon>
        <taxon>Geobacillus</taxon>
    </lineage>
</organism>
<sequence>MKWTRSLFFAPTVRRRFAIFPLHPATEGVYYDMKGDKLL</sequence>
<reference evidence="2" key="2">
    <citation type="submission" date="2017-01" db="EMBL/GenBank/DDBJ databases">
        <title>Genome sequencing and annotation of Geobacillus sp. 1017, a Hydrocarbon-Oxidizing Thermophilic Bacterium Isolated from a Heavy Oil Reservoir (China).</title>
        <authorList>
            <person name="Kadnikov V.V."/>
            <person name="Mardanov A.V."/>
            <person name="Poltaraus A.B."/>
            <person name="Sokolova D.S."/>
            <person name="Semenova E.M."/>
            <person name="Ravin N.V."/>
            <person name="Tourova T.P."/>
            <person name="Nazina T.N."/>
        </authorList>
    </citation>
    <scope>NUCLEOTIDE SEQUENCE [LARGE SCALE GENOMIC DNA]</scope>
    <source>
        <strain evidence="2">1017</strain>
    </source>
</reference>
<dbReference type="Proteomes" id="UP000186030">
    <property type="component" value="Unassembled WGS sequence"/>
</dbReference>